<evidence type="ECO:0000256" key="1">
    <source>
        <dbReference type="SAM" id="SignalP"/>
    </source>
</evidence>
<sequence>MLIKKILLVVLFMTILSTSEVSNNLVNASNGPSASMIFTEEEFQFQIKSKDIAIKIGNTREEVEQQLGHPVDYYYHTNVYQYKNMRIHYKAGIVDGIMIDDLAIFRKYKTPRGIGFGSTIQEVIQQYGKKAFIDSNQRKVSSITYVMERNKQGDYSVISSFDKFVLEGGYENLMGLSMVLDQRGRVSFLMIADYEFAYHPEFRWTETQ</sequence>
<feature type="signal peptide" evidence="1">
    <location>
        <begin position="1"/>
        <end position="22"/>
    </location>
</feature>
<organism evidence="2 3">
    <name type="scientific">Paenibacillus pabuli</name>
    <dbReference type="NCBI Taxonomy" id="1472"/>
    <lineage>
        <taxon>Bacteria</taxon>
        <taxon>Bacillati</taxon>
        <taxon>Bacillota</taxon>
        <taxon>Bacilli</taxon>
        <taxon>Bacillales</taxon>
        <taxon>Paenibacillaceae</taxon>
        <taxon>Paenibacillus</taxon>
    </lineage>
</organism>
<comment type="caution">
    <text evidence="2">The sequence shown here is derived from an EMBL/GenBank/DDBJ whole genome shotgun (WGS) entry which is preliminary data.</text>
</comment>
<proteinExistence type="predicted"/>
<dbReference type="AlphaFoldDB" id="A0A855XXZ6"/>
<evidence type="ECO:0000313" key="3">
    <source>
        <dbReference type="Proteomes" id="UP000247078"/>
    </source>
</evidence>
<keyword evidence="1" id="KW-0732">Signal</keyword>
<feature type="chain" id="PRO_5039674958" description="FTP domain-containing protein" evidence="1">
    <location>
        <begin position="23"/>
        <end position="208"/>
    </location>
</feature>
<evidence type="ECO:0000313" key="2">
    <source>
        <dbReference type="EMBL" id="PWW40774.1"/>
    </source>
</evidence>
<dbReference type="Proteomes" id="UP000247078">
    <property type="component" value="Unassembled WGS sequence"/>
</dbReference>
<dbReference type="RefSeq" id="WP_109999428.1">
    <property type="nucleotide sequence ID" value="NZ_QGTZ01000005.1"/>
</dbReference>
<reference evidence="2 3" key="1">
    <citation type="submission" date="2018-05" db="EMBL/GenBank/DDBJ databases">
        <title>Freshwater and sediment microbial communities from various areas in North America, analyzing microbe dynamics in response to fracking.</title>
        <authorList>
            <person name="Lamendella R."/>
        </authorList>
    </citation>
    <scope>NUCLEOTIDE SEQUENCE [LARGE SCALE GENOMIC DNA]</scope>
    <source>
        <strain evidence="2 3">DB-3</strain>
    </source>
</reference>
<accession>A0A855XXZ6</accession>
<evidence type="ECO:0008006" key="4">
    <source>
        <dbReference type="Google" id="ProtNLM"/>
    </source>
</evidence>
<name>A0A855XXZ6_9BACL</name>
<gene>
    <name evidence="2" type="ORF">DET56_10546</name>
</gene>
<dbReference type="EMBL" id="QGTZ01000005">
    <property type="protein sequence ID" value="PWW40774.1"/>
    <property type="molecule type" value="Genomic_DNA"/>
</dbReference>
<protein>
    <recommendedName>
        <fullName evidence="4">FTP domain-containing protein</fullName>
    </recommendedName>
</protein>